<evidence type="ECO:0000256" key="1">
    <source>
        <dbReference type="ARBA" id="ARBA00004141"/>
    </source>
</evidence>
<feature type="transmembrane region" description="Helical" evidence="6">
    <location>
        <begin position="70"/>
        <end position="90"/>
    </location>
</feature>
<reference evidence="7" key="1">
    <citation type="submission" date="2018-05" db="EMBL/GenBank/DDBJ databases">
        <authorList>
            <person name="Lanie J.A."/>
            <person name="Ng W.-L."/>
            <person name="Kazmierczak K.M."/>
            <person name="Andrzejewski T.M."/>
            <person name="Davidsen T.M."/>
            <person name="Wayne K.J."/>
            <person name="Tettelin H."/>
            <person name="Glass J.I."/>
            <person name="Rusch D."/>
            <person name="Podicherti R."/>
            <person name="Tsui H.-C.T."/>
            <person name="Winkler M.E."/>
        </authorList>
    </citation>
    <scope>NUCLEOTIDE SEQUENCE</scope>
</reference>
<dbReference type="Pfam" id="PF02361">
    <property type="entry name" value="CbiQ"/>
    <property type="match status" value="1"/>
</dbReference>
<keyword evidence="4 6" id="KW-1133">Transmembrane helix</keyword>
<evidence type="ECO:0000256" key="3">
    <source>
        <dbReference type="ARBA" id="ARBA00022692"/>
    </source>
</evidence>
<feature type="transmembrane region" description="Helical" evidence="6">
    <location>
        <begin position="236"/>
        <end position="256"/>
    </location>
</feature>
<dbReference type="EMBL" id="UINC01003500">
    <property type="protein sequence ID" value="SVA06860.1"/>
    <property type="molecule type" value="Genomic_DNA"/>
</dbReference>
<evidence type="ECO:0000256" key="5">
    <source>
        <dbReference type="ARBA" id="ARBA00023136"/>
    </source>
</evidence>
<keyword evidence="2" id="KW-1003">Cell membrane</keyword>
<dbReference type="InterPro" id="IPR051611">
    <property type="entry name" value="ECF_transporter_component"/>
</dbReference>
<evidence type="ECO:0000313" key="7">
    <source>
        <dbReference type="EMBL" id="SVA06860.1"/>
    </source>
</evidence>
<organism evidence="7">
    <name type="scientific">marine metagenome</name>
    <dbReference type="NCBI Taxonomy" id="408172"/>
    <lineage>
        <taxon>unclassified sequences</taxon>
        <taxon>metagenomes</taxon>
        <taxon>ecological metagenomes</taxon>
    </lineage>
</organism>
<name>A0A381SS75_9ZZZZ</name>
<evidence type="ECO:0000256" key="6">
    <source>
        <dbReference type="SAM" id="Phobius"/>
    </source>
</evidence>
<proteinExistence type="predicted"/>
<comment type="subcellular location">
    <subcellularLocation>
        <location evidence="1">Membrane</location>
        <topology evidence="1">Multi-pass membrane protein</topology>
    </subcellularLocation>
</comment>
<dbReference type="PANTHER" id="PTHR34857">
    <property type="entry name" value="SLL0384 PROTEIN"/>
    <property type="match status" value="1"/>
</dbReference>
<sequence>MAGEIAIPVTYVSGNSWFHKLHPIPKLIWAIGALVLAFSTRNPLFLLCFLLFGFLLIILAGILKNYLKVLMILLPISLSFIVLQSLAPAFPRPWVAISEFGPFTIYQEGIYSGISLFLRCLAAVNFASLLILTTHPSDLFTALHKIGIPHQANFMVSTSLQLIPIVQREFIIILSAQRSRGMKSTGFSAAIPSIVPVFAGTIERIQQLSLSLASRAFGSKGLKTNIREIQATFKDYASGIIGFGFTVVGAWYLIYYSDKLDWSEDALLPVWFSEILVVGSALIFIGTILYFWRKAKG</sequence>
<evidence type="ECO:0000256" key="2">
    <source>
        <dbReference type="ARBA" id="ARBA00022475"/>
    </source>
</evidence>
<dbReference type="InterPro" id="IPR003339">
    <property type="entry name" value="ABC/ECF_trnsptr_transmembrane"/>
</dbReference>
<gene>
    <name evidence="7" type="ORF">METZ01_LOCUS59714</name>
</gene>
<dbReference type="CDD" id="cd16914">
    <property type="entry name" value="EcfT"/>
    <property type="match status" value="1"/>
</dbReference>
<protein>
    <submittedName>
        <fullName evidence="7">Uncharacterized protein</fullName>
    </submittedName>
</protein>
<feature type="transmembrane region" description="Helical" evidence="6">
    <location>
        <begin position="44"/>
        <end position="63"/>
    </location>
</feature>
<feature type="transmembrane region" description="Helical" evidence="6">
    <location>
        <begin position="268"/>
        <end position="292"/>
    </location>
</feature>
<evidence type="ECO:0000256" key="4">
    <source>
        <dbReference type="ARBA" id="ARBA00022989"/>
    </source>
</evidence>
<accession>A0A381SS75</accession>
<dbReference type="GO" id="GO:0005886">
    <property type="term" value="C:plasma membrane"/>
    <property type="evidence" value="ECO:0007669"/>
    <property type="project" value="UniProtKB-ARBA"/>
</dbReference>
<keyword evidence="5 6" id="KW-0472">Membrane</keyword>
<keyword evidence="3 6" id="KW-0812">Transmembrane</keyword>
<dbReference type="AlphaFoldDB" id="A0A381SS75"/>
<feature type="transmembrane region" description="Helical" evidence="6">
    <location>
        <begin position="110"/>
        <end position="132"/>
    </location>
</feature>
<dbReference type="PANTHER" id="PTHR34857:SF2">
    <property type="entry name" value="SLL0384 PROTEIN"/>
    <property type="match status" value="1"/>
</dbReference>